<dbReference type="Gene3D" id="3.40.50.410">
    <property type="entry name" value="von Willebrand factor, type A domain"/>
    <property type="match status" value="1"/>
</dbReference>
<feature type="domain" description="VWFA" evidence="1">
    <location>
        <begin position="334"/>
        <end position="449"/>
    </location>
</feature>
<dbReference type="PANTHER" id="PTHR46785:SF1">
    <property type="entry name" value="VON WILLEBRAND FACTOR A DOMAIN-CONTAINING PROTEIN 3B"/>
    <property type="match status" value="1"/>
</dbReference>
<dbReference type="Pfam" id="PF15057">
    <property type="entry name" value="DUF4537"/>
    <property type="match status" value="1"/>
</dbReference>
<evidence type="ECO:0000313" key="4">
    <source>
        <dbReference type="Proteomes" id="UP000078046"/>
    </source>
</evidence>
<organism evidence="3 4">
    <name type="scientific">Intoshia linei</name>
    <dbReference type="NCBI Taxonomy" id="1819745"/>
    <lineage>
        <taxon>Eukaryota</taxon>
        <taxon>Metazoa</taxon>
        <taxon>Spiralia</taxon>
        <taxon>Lophotrochozoa</taxon>
        <taxon>Mesozoa</taxon>
        <taxon>Orthonectida</taxon>
        <taxon>Rhopaluridae</taxon>
        <taxon>Intoshia</taxon>
    </lineage>
</organism>
<dbReference type="OrthoDB" id="6284232at2759"/>
<dbReference type="PANTHER" id="PTHR46785">
    <property type="entry name" value="VON WILLEBRAND FACTOR A DOMAIN-CONTAINING PROTEIN 3B"/>
    <property type="match status" value="1"/>
</dbReference>
<protein>
    <recommendedName>
        <fullName evidence="5">VWFA domain-containing protein</fullName>
    </recommendedName>
</protein>
<evidence type="ECO:0000313" key="3">
    <source>
        <dbReference type="EMBL" id="OAF69532.1"/>
    </source>
</evidence>
<dbReference type="InterPro" id="IPR002035">
    <property type="entry name" value="VWF_A"/>
</dbReference>
<comment type="caution">
    <text evidence="3">The sequence shown here is derived from an EMBL/GenBank/DDBJ whole genome shotgun (WGS) entry which is preliminary data.</text>
</comment>
<proteinExistence type="predicted"/>
<dbReference type="Proteomes" id="UP000078046">
    <property type="component" value="Unassembled WGS sequence"/>
</dbReference>
<feature type="domain" description="DUF4537" evidence="2">
    <location>
        <begin position="914"/>
        <end position="1047"/>
    </location>
</feature>
<evidence type="ECO:0008006" key="5">
    <source>
        <dbReference type="Google" id="ProtNLM"/>
    </source>
</evidence>
<gene>
    <name evidence="3" type="ORF">A3Q56_02638</name>
</gene>
<dbReference type="EMBL" id="LWCA01000267">
    <property type="protein sequence ID" value="OAF69532.1"/>
    <property type="molecule type" value="Genomic_DNA"/>
</dbReference>
<dbReference type="Pfam" id="PF13768">
    <property type="entry name" value="VWA_3"/>
    <property type="match status" value="1"/>
</dbReference>
<evidence type="ECO:0000259" key="2">
    <source>
        <dbReference type="Pfam" id="PF15057"/>
    </source>
</evidence>
<dbReference type="InterPro" id="IPR032770">
    <property type="entry name" value="DUF4537"/>
</dbReference>
<evidence type="ECO:0000259" key="1">
    <source>
        <dbReference type="Pfam" id="PF13768"/>
    </source>
</evidence>
<dbReference type="InterPro" id="IPR036465">
    <property type="entry name" value="vWFA_dom_sf"/>
</dbReference>
<dbReference type="SUPFAM" id="SSF53300">
    <property type="entry name" value="vWA-like"/>
    <property type="match status" value="1"/>
</dbReference>
<name>A0A177B763_9BILA</name>
<reference evidence="3 4" key="1">
    <citation type="submission" date="2016-04" db="EMBL/GenBank/DDBJ databases">
        <title>The genome of Intoshia linei affirms orthonectids as highly simplified spiralians.</title>
        <authorList>
            <person name="Mikhailov K.V."/>
            <person name="Slusarev G.S."/>
            <person name="Nikitin M.A."/>
            <person name="Logacheva M.D."/>
            <person name="Penin A."/>
            <person name="Aleoshin V."/>
            <person name="Panchin Y.V."/>
        </authorList>
    </citation>
    <scope>NUCLEOTIDE SEQUENCE [LARGE SCALE GENOMIC DNA]</scope>
    <source>
        <strain evidence="3">Intl2013</strain>
        <tissue evidence="3">Whole animal</tissue>
    </source>
</reference>
<keyword evidence="4" id="KW-1185">Reference proteome</keyword>
<sequence>MVPQSEVRLYCCSISADLNVFRNIFILNSKDIFYNERFDGDLKTLTSNHVLIEPNDGNINSCIEFLNNQFNKKEFCTTKTSTIESLITITEKTSCNSILWITDGKSIENSINIISSKVDETVSNLLRKDAPIDQEGLNHEKQRIKGTPDNYLNDEVKILYEELEKSNRIYDTLKFIEDYMQKGTMNDTTTKKNETIEREIDMENISSERWIELNGIKARSLGIYNVLKPISFRHCDGILDFRNRHKYTPIKRYDTVYKTNDDFDKVVFINALYCNGKFPHIEWMDGSIVHVNVTEEIYKEYDRKLEALFKSINQRMRWLQHGSRELFGTITESNVYILIDVSTSMTNKIKFVKKKLRQLMMEQIVHVEKFNLIIFGSNMCLWSKHMITVDDTSLESALDWINNIECYGTTNIMDTLKRTLCDQEVHGIYLLTDGRPNIPMHHIISFIEDFYKNSYPAGIHTEKITVQNKKYYKPVIHTISFNMDDKEAIRFLLDLSKISGGRFHSFNFNLPGLYQIKERWKSHDYMILENEIEKGKHFLNLINQIKNECINQNQVIVKNTKDESNYIKNYDNLKNGNELHQNQLNCRKKYNSLPDLHNINESQLYRNQKSLLSKSTQNVYFSSSTDEINGKYLCMWLWVRKFGLEANKMTIEQILVNGSIDHKPKYVPILNKNVCAKVYKNILPVAYKTFDESKTNLTLVNPQCICIKSYEKEINATIIDMKAVFNFFLWNVYMSKSECNYMENHDIIEPKLPIHFNRKNSNFNKFLRLIMKDQNIMIDPYDRSIIKAIKLKIYSRLDKNESEYSTLTNQSKQNFDFWHCGDRTDAFKVLLDKNNKRFKSINQSNELKSIWRSELTIVKNEIKFGKKNLKNLKKLYYKCINETSQSKYKPLNDTNMNKPKIPKRLMHTGSAKGGRVIARNYYDGYFYCGRISKLLAPNHYMVKFDQLLASREVPIDSVINIGGSSSRPRPDKDDCVLALIKNGENNFMCYVPGVVLNIDHDSGNADRYTSFKIKKYQVTLFNGQMEYFDINNLIKIHKLRYNSFVKFIASLDKIDTRNFKMVKCTDRNKLFASNFNNLLCAQIKLNEKSQKEILDSNTVKLIDSESYDSIRSKYLAVSPRLLQTSEMELGMIEKENEIKYNYVVDKPVHSDSFICCSVQSDTEGSKKDEYKASHKKIKSLHNDHSFKNSTSISDKLDTLETSHSSIGSSICDKSELLKHQNTEDTESHSRSIALNETYSTSKFNSIDQLSKCSNASIYHTDQEKSPRYKMNESVYVRNKNDGFFYLETIVKCLDNQRLYFVKSKSNVLFLVSEYDMIHSNMSALNYYHNNNLTKFKTLNKIPVIAPYCHFHNFLAPGVIKSLSHEKNNLSAKIKYFDGSNRIELLKNIFILKDSHYQPVVEYIQKCLFSNIGQTAIAWRENKRCFDIGIITKQLEKYQMNYLVEWSDYKTDIITNLYFFIASANAMYIRLGDYVLAPINAKKTQYSIAKIVKINTFDADQITVNFSHMNKRY</sequence>
<accession>A0A177B763</accession>